<dbReference type="InterPro" id="IPR027417">
    <property type="entry name" value="P-loop_NTPase"/>
</dbReference>
<feature type="compositionally biased region" description="Polar residues" evidence="3">
    <location>
        <begin position="162"/>
        <end position="190"/>
    </location>
</feature>
<dbReference type="OrthoDB" id="238666at2"/>
<evidence type="ECO:0000256" key="3">
    <source>
        <dbReference type="SAM" id="MobiDB-lite"/>
    </source>
</evidence>
<dbReference type="AlphaFoldDB" id="A0A5C6E202"/>
<dbReference type="PANTHER" id="PTHR32309">
    <property type="entry name" value="TYROSINE-PROTEIN KINASE"/>
    <property type="match status" value="1"/>
</dbReference>
<keyword evidence="5" id="KW-1185">Reference proteome</keyword>
<evidence type="ECO:0000256" key="2">
    <source>
        <dbReference type="ARBA" id="ARBA00022840"/>
    </source>
</evidence>
<protein>
    <submittedName>
        <fullName evidence="4">CobQ/CobB/MinD/ParA nucleotide binding domain protein</fullName>
    </submittedName>
</protein>
<keyword evidence="1" id="KW-0547">Nucleotide-binding</keyword>
<comment type="caution">
    <text evidence="4">The sequence shown here is derived from an EMBL/GenBank/DDBJ whole genome shotgun (WGS) entry which is preliminary data.</text>
</comment>
<dbReference type="GO" id="GO:0004713">
    <property type="term" value="F:protein tyrosine kinase activity"/>
    <property type="evidence" value="ECO:0007669"/>
    <property type="project" value="TreeGrafter"/>
</dbReference>
<dbReference type="Proteomes" id="UP000319143">
    <property type="component" value="Unassembled WGS sequence"/>
</dbReference>
<feature type="region of interest" description="Disordered" evidence="3">
    <location>
        <begin position="1"/>
        <end position="48"/>
    </location>
</feature>
<name>A0A5C6E202_9BACT</name>
<sequence>MNSNNQGFVKAFSRRNRQAATTNVASQEPDSGVSMSETPVREQTTKQVSAEAAATWWIDEADDNQYRADSDPQQVVPKPHLDDDIQLADENDQMITESFTIGTAESDQLASLYGHSETITMPQPLETSPLETSPDQTLPLETLPLETLPRETLPLETLPSESKQTGLPPTESASPAGSDASISQSNQATRADQAHVRFSIKQLKPRTKKQNFAAEPSDPPSQTDVTVESSQPSPTLIQQPAALTHADAQQAIEDAMASAAATTVFRPAWEVDQFDLPANVAKLFFNGEIFQQIAEQMLEAVDTGLSSVLITSVHGEEGRSTVAMGVAMAAAAAGIRVALVDGDTIAPTLVDDLCLDVEAGWLDAIRDGQPLSSVAVAGLEDGVTFLPLFGTDMADQAKPYEIQQLLKTLKQHFDLVIVDGPIGESDDATSYATSVESAMIVRDVEHTDADEVKRLATRLMQSGIQGVGVIENFA</sequence>
<evidence type="ECO:0000313" key="5">
    <source>
        <dbReference type="Proteomes" id="UP000319143"/>
    </source>
</evidence>
<feature type="compositionally biased region" description="Polar residues" evidence="3">
    <location>
        <begin position="18"/>
        <end position="38"/>
    </location>
</feature>
<dbReference type="SUPFAM" id="SSF52540">
    <property type="entry name" value="P-loop containing nucleoside triphosphate hydrolases"/>
    <property type="match status" value="1"/>
</dbReference>
<dbReference type="RefSeq" id="WP_146524739.1">
    <property type="nucleotide sequence ID" value="NZ_SJPV01000001.1"/>
</dbReference>
<dbReference type="InterPro" id="IPR050445">
    <property type="entry name" value="Bact_polysacc_biosynth/exp"/>
</dbReference>
<dbReference type="Gene3D" id="3.40.50.300">
    <property type="entry name" value="P-loop containing nucleotide triphosphate hydrolases"/>
    <property type="match status" value="1"/>
</dbReference>
<dbReference type="GO" id="GO:0005886">
    <property type="term" value="C:plasma membrane"/>
    <property type="evidence" value="ECO:0007669"/>
    <property type="project" value="TreeGrafter"/>
</dbReference>
<feature type="region of interest" description="Disordered" evidence="3">
    <location>
        <begin position="156"/>
        <end position="235"/>
    </location>
</feature>
<proteinExistence type="predicted"/>
<organism evidence="4 5">
    <name type="scientific">Novipirellula artificiosorum</name>
    <dbReference type="NCBI Taxonomy" id="2528016"/>
    <lineage>
        <taxon>Bacteria</taxon>
        <taxon>Pseudomonadati</taxon>
        <taxon>Planctomycetota</taxon>
        <taxon>Planctomycetia</taxon>
        <taxon>Pirellulales</taxon>
        <taxon>Pirellulaceae</taxon>
        <taxon>Novipirellula</taxon>
    </lineage>
</organism>
<feature type="compositionally biased region" description="Polar residues" evidence="3">
    <location>
        <begin position="220"/>
        <end position="235"/>
    </location>
</feature>
<evidence type="ECO:0000256" key="1">
    <source>
        <dbReference type="ARBA" id="ARBA00022741"/>
    </source>
</evidence>
<dbReference type="InterPro" id="IPR033756">
    <property type="entry name" value="YlxH/NBP35"/>
</dbReference>
<dbReference type="EMBL" id="SJPV01000001">
    <property type="protein sequence ID" value="TWU42745.1"/>
    <property type="molecule type" value="Genomic_DNA"/>
</dbReference>
<dbReference type="Pfam" id="PF10609">
    <property type="entry name" value="ParA"/>
    <property type="match status" value="1"/>
</dbReference>
<dbReference type="GO" id="GO:0005524">
    <property type="term" value="F:ATP binding"/>
    <property type="evidence" value="ECO:0007669"/>
    <property type="project" value="UniProtKB-KW"/>
</dbReference>
<gene>
    <name evidence="4" type="ORF">Poly41_10450</name>
</gene>
<reference evidence="4 5" key="1">
    <citation type="submission" date="2019-02" db="EMBL/GenBank/DDBJ databases">
        <title>Deep-cultivation of Planctomycetes and their phenomic and genomic characterization uncovers novel biology.</title>
        <authorList>
            <person name="Wiegand S."/>
            <person name="Jogler M."/>
            <person name="Boedeker C."/>
            <person name="Pinto D."/>
            <person name="Vollmers J."/>
            <person name="Rivas-Marin E."/>
            <person name="Kohn T."/>
            <person name="Peeters S.H."/>
            <person name="Heuer A."/>
            <person name="Rast P."/>
            <person name="Oberbeckmann S."/>
            <person name="Bunk B."/>
            <person name="Jeske O."/>
            <person name="Meyerdierks A."/>
            <person name="Storesund J.E."/>
            <person name="Kallscheuer N."/>
            <person name="Luecker S."/>
            <person name="Lage O.M."/>
            <person name="Pohl T."/>
            <person name="Merkel B.J."/>
            <person name="Hornburger P."/>
            <person name="Mueller R.-W."/>
            <person name="Bruemmer F."/>
            <person name="Labrenz M."/>
            <person name="Spormann A.M."/>
            <person name="Op Den Camp H."/>
            <person name="Overmann J."/>
            <person name="Amann R."/>
            <person name="Jetten M.S.M."/>
            <person name="Mascher T."/>
            <person name="Medema M.H."/>
            <person name="Devos D.P."/>
            <person name="Kaster A.-K."/>
            <person name="Ovreas L."/>
            <person name="Rohde M."/>
            <person name="Galperin M.Y."/>
            <person name="Jogler C."/>
        </authorList>
    </citation>
    <scope>NUCLEOTIDE SEQUENCE [LARGE SCALE GENOMIC DNA]</scope>
    <source>
        <strain evidence="4 5">Poly41</strain>
    </source>
</reference>
<accession>A0A5C6E202</accession>
<dbReference type="PANTHER" id="PTHR32309:SF13">
    <property type="entry name" value="FERRIC ENTEROBACTIN TRANSPORT PROTEIN FEPE"/>
    <property type="match status" value="1"/>
</dbReference>
<keyword evidence="2" id="KW-0067">ATP-binding</keyword>
<evidence type="ECO:0000313" key="4">
    <source>
        <dbReference type="EMBL" id="TWU42745.1"/>
    </source>
</evidence>